<evidence type="ECO:0000259" key="3">
    <source>
        <dbReference type="SMART" id="SM00226"/>
    </source>
</evidence>
<dbReference type="Gene3D" id="3.40.50.720">
    <property type="entry name" value="NAD(P)-binding Rossmann-like Domain"/>
    <property type="match status" value="1"/>
</dbReference>
<dbReference type="InterPro" id="IPR014710">
    <property type="entry name" value="RmlC-like_jellyroll"/>
</dbReference>
<dbReference type="InterPro" id="IPR029903">
    <property type="entry name" value="RmlD-like-bd"/>
</dbReference>
<dbReference type="InterPro" id="IPR036291">
    <property type="entry name" value="NAD(P)-bd_dom_sf"/>
</dbReference>
<dbReference type="SUPFAM" id="SSF51735">
    <property type="entry name" value="NAD(P)-binding Rossmann-fold domains"/>
    <property type="match status" value="1"/>
</dbReference>
<dbReference type="PANTHER" id="PTHR21047">
    <property type="entry name" value="DTDP-6-DEOXY-D-GLUCOSE-3,5 EPIMERASE"/>
    <property type="match status" value="1"/>
</dbReference>
<dbReference type="GO" id="GO:0019305">
    <property type="term" value="P:dTDP-rhamnose biosynthetic process"/>
    <property type="evidence" value="ECO:0007669"/>
    <property type="project" value="TreeGrafter"/>
</dbReference>
<dbReference type="Pfam" id="PF04321">
    <property type="entry name" value="RmlD_sub_bind"/>
    <property type="match status" value="1"/>
</dbReference>
<dbReference type="GO" id="GO:0008830">
    <property type="term" value="F:dTDP-4-dehydrorhamnose 3,5-epimerase activity"/>
    <property type="evidence" value="ECO:0007669"/>
    <property type="project" value="InterPro"/>
</dbReference>
<dbReference type="SUPFAM" id="SSF52788">
    <property type="entry name" value="Phosphotyrosine protein phosphatases I"/>
    <property type="match status" value="1"/>
</dbReference>
<dbReference type="InterPro" id="IPR023485">
    <property type="entry name" value="Ptyr_pPase"/>
</dbReference>
<feature type="region of interest" description="Disordered" evidence="2">
    <location>
        <begin position="613"/>
        <end position="638"/>
    </location>
</feature>
<gene>
    <name evidence="4" type="ORF">CGZ91_01940</name>
</gene>
<reference evidence="4 5" key="1">
    <citation type="submission" date="2017-07" db="EMBL/GenBank/DDBJ databases">
        <title>Draft whole genome sequences of clinical Proprionibacteriaceae strains.</title>
        <authorList>
            <person name="Bernier A.-M."/>
            <person name="Bernard K."/>
            <person name="Domingo M.-C."/>
        </authorList>
    </citation>
    <scope>NUCLEOTIDE SEQUENCE [LARGE SCALE GENOMIC DNA]</scope>
    <source>
        <strain evidence="4 5">NML 150081</strain>
    </source>
</reference>
<proteinExistence type="inferred from homology"/>
<evidence type="ECO:0000313" key="5">
    <source>
        <dbReference type="Proteomes" id="UP000216300"/>
    </source>
</evidence>
<feature type="domain" description="Phosphotyrosine protein phosphatase I" evidence="3">
    <location>
        <begin position="487"/>
        <end position="658"/>
    </location>
</feature>
<organism evidence="4 5">
    <name type="scientific">Parenemella sanctibonifatiensis</name>
    <dbReference type="NCBI Taxonomy" id="2016505"/>
    <lineage>
        <taxon>Bacteria</taxon>
        <taxon>Bacillati</taxon>
        <taxon>Actinomycetota</taxon>
        <taxon>Actinomycetes</taxon>
        <taxon>Propionibacteriales</taxon>
        <taxon>Propionibacteriaceae</taxon>
        <taxon>Parenemella</taxon>
    </lineage>
</organism>
<feature type="compositionally biased region" description="Low complexity" evidence="2">
    <location>
        <begin position="455"/>
        <end position="479"/>
    </location>
</feature>
<evidence type="ECO:0000313" key="4">
    <source>
        <dbReference type="EMBL" id="OYN92291.1"/>
    </source>
</evidence>
<name>A0A255EMT5_9ACTN</name>
<dbReference type="Pfam" id="PF01451">
    <property type="entry name" value="LMWPc"/>
    <property type="match status" value="1"/>
</dbReference>
<evidence type="ECO:0000256" key="1">
    <source>
        <dbReference type="ARBA" id="ARBA00010154"/>
    </source>
</evidence>
<dbReference type="Proteomes" id="UP000216300">
    <property type="component" value="Unassembled WGS sequence"/>
</dbReference>
<feature type="region of interest" description="Disordered" evidence="2">
    <location>
        <begin position="449"/>
        <end position="481"/>
    </location>
</feature>
<dbReference type="Pfam" id="PF00908">
    <property type="entry name" value="dTDP_sugar_isom"/>
    <property type="match status" value="1"/>
</dbReference>
<dbReference type="AlphaFoldDB" id="A0A255EMT5"/>
<dbReference type="Gene3D" id="2.60.120.10">
    <property type="entry name" value="Jelly Rolls"/>
    <property type="match status" value="1"/>
</dbReference>
<dbReference type="InterPro" id="IPR000888">
    <property type="entry name" value="RmlC-like"/>
</dbReference>
<protein>
    <recommendedName>
        <fullName evidence="3">Phosphotyrosine protein phosphatase I domain-containing protein</fullName>
    </recommendedName>
</protein>
<dbReference type="SUPFAM" id="SSF51182">
    <property type="entry name" value="RmlC-like cupins"/>
    <property type="match status" value="1"/>
</dbReference>
<dbReference type="InterPro" id="IPR011051">
    <property type="entry name" value="RmlC_Cupin_sf"/>
</dbReference>
<dbReference type="InterPro" id="IPR036196">
    <property type="entry name" value="Ptyr_pPase_sf"/>
</dbReference>
<dbReference type="GO" id="GO:0005829">
    <property type="term" value="C:cytosol"/>
    <property type="evidence" value="ECO:0007669"/>
    <property type="project" value="TreeGrafter"/>
</dbReference>
<dbReference type="SMART" id="SM00226">
    <property type="entry name" value="LMWPc"/>
    <property type="match status" value="1"/>
</dbReference>
<dbReference type="Gene3D" id="3.40.50.2300">
    <property type="match status" value="1"/>
</dbReference>
<dbReference type="PANTHER" id="PTHR21047:SF2">
    <property type="entry name" value="THYMIDINE DIPHOSPHO-4-KETO-RHAMNOSE 3,5-EPIMERASE"/>
    <property type="match status" value="1"/>
</dbReference>
<comment type="caution">
    <text evidence="4">The sequence shown here is derived from an EMBL/GenBank/DDBJ whole genome shotgun (WGS) entry which is preliminary data.</text>
</comment>
<keyword evidence="5" id="KW-1185">Reference proteome</keyword>
<comment type="similarity">
    <text evidence="1">Belongs to the dTDP-4-dehydrorhamnose 3,5-epimerase family.</text>
</comment>
<dbReference type="GO" id="GO:0000271">
    <property type="term" value="P:polysaccharide biosynthetic process"/>
    <property type="evidence" value="ECO:0007669"/>
    <property type="project" value="TreeGrafter"/>
</dbReference>
<dbReference type="OrthoDB" id="9803892at2"/>
<accession>A0A255EMT5</accession>
<dbReference type="EMBL" id="NMVJ01000001">
    <property type="protein sequence ID" value="OYN92291.1"/>
    <property type="molecule type" value="Genomic_DNA"/>
</dbReference>
<sequence length="665" mass="71315">MRSDGMSQAHAERTDIPGLLVVRLQLRHDEVGWIKDAWHRTTMTAAGLPEFAPVQHRLRQVAARGTTRGFHAVAWDQLIGLSHGRAFAAFVDLREGDGFGRTFSVTLDPGTSVFVPRGVAMADQVLEDGTTFGHLLSHHPTDGAPTAQVHPFDPALDIAWPLPAARAALSRRDDLLPLLSETTPMPPRRTLVVGTDTSLGRALLAEMPGAGGITESELASDDLDLSGWNTIINAYGAVASGWDRDPLRVEHWNEAAARAHRIAVLAQRHQLRLVHVSADPSFERHAPEHDEAADLDLRDPHAEALAAGELIATGVPGHLIIRTTWVMRATDGFLTELAAEARHHAPNEVTAATGRITFADELAAAITHLLDSAAPAGTYNVTGEGPVVSWADIARRVYLTLCADPALISESHTGPRQDQAALTLARLRGTGFRTGNSWLELDELMSAQAGRRARTSPAPAPAAGAPSRVPAPVAQAAAPAPDPTRPYRVLFVCTANICRSAYADVAARHLSPEGLHFSSAGTQALVDQPVDPPMAAHLAVPETGQQHRARQLTRHLVDEADLVLTMAADHRRHILDDWPTAAPKVYVIGHAARELAHLPTEVDLPGVTQHLWTHRSSDPGDQVPDPYRRGPERAAQAASQIDGYLDTITSTLSGLAQTGASTQPS</sequence>
<evidence type="ECO:0000256" key="2">
    <source>
        <dbReference type="SAM" id="MobiDB-lite"/>
    </source>
</evidence>